<dbReference type="STRING" id="1131935.PDENDC454_21594"/>
<protein>
    <submittedName>
        <fullName evidence="1">Transposase IS4 family protein</fullName>
    </submittedName>
</protein>
<dbReference type="EMBL" id="AHKH01000081">
    <property type="protein sequence ID" value="EHQ60181.1"/>
    <property type="molecule type" value="Genomic_DNA"/>
</dbReference>
<dbReference type="AlphaFoldDB" id="H3SL84"/>
<keyword evidence="2" id="KW-1185">Reference proteome</keyword>
<reference evidence="1 2" key="1">
    <citation type="journal article" date="2012" name="J. Bacteriol.">
        <title>Genome Sequence of the Pattern-Forming Social Bacterium Paenibacillus dendritiformis C454 Chiral Morphotype.</title>
        <authorList>
            <person name="Sirota-Madi A."/>
            <person name="Olender T."/>
            <person name="Helman Y."/>
            <person name="Brainis I."/>
            <person name="Finkelshtein A."/>
            <person name="Roth D."/>
            <person name="Hagai E."/>
            <person name="Leshkowitz D."/>
            <person name="Brodsky L."/>
            <person name="Galatenko V."/>
            <person name="Nikolaev V."/>
            <person name="Gutnick D.L."/>
            <person name="Lancet D."/>
            <person name="Ben-Jacob E."/>
        </authorList>
    </citation>
    <scope>NUCLEOTIDE SEQUENCE [LARGE SCALE GENOMIC DNA]</scope>
    <source>
        <strain evidence="1 2">C454</strain>
    </source>
</reference>
<dbReference type="Proteomes" id="UP000003900">
    <property type="component" value="Unassembled WGS sequence"/>
</dbReference>
<gene>
    <name evidence="1" type="ORF">PDENDC454_21594</name>
</gene>
<sequence length="260" mass="29990">MLTAHTGGTHVQKEAAAFLSHSLEYARRITDLPLLVRMDAGNDALENLNVFCLSEEVDFIIKRNLRRESPEEWLKIARKDGMCYEEREGKRVYLGSMEWTDKKLERPIRVVYQVIERIVEADGQILLVPKIEVQVFFTTLRCPPWQVIKLFRDHAISEQFHSEPKTDLNLERLLSGKFATNDLVLCTGLVAYNLLGAIGQISIQEPDAPLRKTESMVSDIPAYLRDVVGIKCCEPMFPFKLCTWEALFELHVITRKWNRL</sequence>
<proteinExistence type="predicted"/>
<dbReference type="PATRIC" id="fig|1131935.3.peg.4498"/>
<name>H3SL84_9BACL</name>
<evidence type="ECO:0000313" key="1">
    <source>
        <dbReference type="EMBL" id="EHQ60181.1"/>
    </source>
</evidence>
<evidence type="ECO:0000313" key="2">
    <source>
        <dbReference type="Proteomes" id="UP000003900"/>
    </source>
</evidence>
<organism evidence="1 2">
    <name type="scientific">Paenibacillus dendritiformis C454</name>
    <dbReference type="NCBI Taxonomy" id="1131935"/>
    <lineage>
        <taxon>Bacteria</taxon>
        <taxon>Bacillati</taxon>
        <taxon>Bacillota</taxon>
        <taxon>Bacilli</taxon>
        <taxon>Bacillales</taxon>
        <taxon>Paenibacillaceae</taxon>
        <taxon>Paenibacillus</taxon>
    </lineage>
</organism>
<accession>H3SL84</accession>
<comment type="caution">
    <text evidence="1">The sequence shown here is derived from an EMBL/GenBank/DDBJ whole genome shotgun (WGS) entry which is preliminary data.</text>
</comment>